<dbReference type="Gene3D" id="1.10.533.10">
    <property type="entry name" value="Death Domain, Fas"/>
    <property type="match status" value="1"/>
</dbReference>
<sequence>MRACVDILNAKRIHVNGTSLDTVETLKKKISKETGLWPCLQTLHVLQNGTTVEWKDDSSIYFGDLIKKKAVIYLSYKKGNSSSSYYINIVTETGRVLLVTPEGGKSVTINDLKQQLSIILGLRADSLFLRIVELSNRINRPLGELFNTLEDYGLISGSVLYVQIHPWSESWFHGKIGRDQAEEIMSSASEGQFLVKESVSFPGDYVLFVRDAGQVKHFKVSCHKNMMFAINGRDFFYTIAEMIQVYKSKEGLPIKGKLKEPVTRSELSECTGGEGLTTTGSSSVRPRLYTAASTEIHIRVVIGSKTFSLLTSILNQVQSLKTQIEEKSGQPADCQLLRLNDKLLVMDSFHLSDYHVMENSTIYVQVHPWDEDWYVGDLTHDKIDSLVKSMSTVPKDGMFLIKDSSTSPGNYCLYVWWKGNPVRYLVEFKKNRFTIGNEHQFNSLSDLVKSYRKCRGRLKSQLTDPVKVDKDSKCRFPPAVVARGNKAKAAYRRALENGKTRDVRVRIMLIGEVKAGKTSLKRFLKGEKFNKHEASTLGVDMDAPLLKDGLKAWSAHKTVKNISVFDHRSAQLVVRQLSEPNGYPTSDLGKGQYPARKGFSCSEANCSERKCYLNLPSASNGVSNGIEHCKDMHHFNERLKGIPNGTDHYEGPPSPFLQDDVFTSDQVISDPLPMNMASLVEDILTSDQDPSDNLPQNVANLVERMLRQEQFSASEEVWPVIWDFSGQSLLHGMNPIFMSREAVYLLVCDLTKDLFSKERTGQSARATNMQHKTDSCFDHLVRWMDLVHSFHDTSAGSVTSSAQPPVILVGTHADKVSGDPWNRLEAILDSFHGKAFSSLIVDKFSVDNTRAGQAQEDPTIVRLRQKIISVASLLPHTNREIPLQWLCVEKVLHRLAGEGFKYITLQQFKEVAKRVCRFQVHEDSDELLHFLCDCGAILYFNETDESNSLVFLDPQWLVHLFCEIITVVSGKKEPMNIRQCRQTLAKKGILSEELVNFACQESDVNLSKESLLSVMEKASLVCRLEVQNGEVVYLVPSMLPATPENEILGLIDQHMTAPVYVTFNTGYIPYGLFSRFVVLFSDWASKEHSARPPKMSANTARFFIGKKKDYGLTFAFFKSVVMVHVLREGSKEEETEMTAICQQVYRCIEDILDSLHLRCHWLHSITWTLCARCDMCLGESEGDDGCSWHHTPSCPHPDCAHFIPLGPDWPLRCDQTMKAKTLLDEYKLKPWLKVHSYALHDLCFKPGVVSPDDLLCLAHDVGLQWKSLCRILLGAKEVEHIDHDQKTLDDRCYTMMDRWKKSQASDATYATLGMALMYEDLQAEELCAKYCLQPQCPLESSV</sequence>
<dbReference type="InterPro" id="IPR011029">
    <property type="entry name" value="DEATH-like_dom_sf"/>
</dbReference>
<dbReference type="SUPFAM" id="SSF52540">
    <property type="entry name" value="P-loop containing nucleoside triphosphate hydrolases"/>
    <property type="match status" value="1"/>
</dbReference>
<dbReference type="PROSITE" id="PS50001">
    <property type="entry name" value="SH2"/>
    <property type="match status" value="2"/>
</dbReference>
<evidence type="ECO:0000259" key="5">
    <source>
        <dbReference type="PROSITE" id="PS50053"/>
    </source>
</evidence>
<organism evidence="6 7">
    <name type="scientific">Porites evermanni</name>
    <dbReference type="NCBI Taxonomy" id="104178"/>
    <lineage>
        <taxon>Eukaryota</taxon>
        <taxon>Metazoa</taxon>
        <taxon>Cnidaria</taxon>
        <taxon>Anthozoa</taxon>
        <taxon>Hexacorallia</taxon>
        <taxon>Scleractinia</taxon>
        <taxon>Fungiina</taxon>
        <taxon>Poritidae</taxon>
        <taxon>Porites</taxon>
    </lineage>
</organism>
<dbReference type="Pfam" id="PF00531">
    <property type="entry name" value="Death"/>
    <property type="match status" value="1"/>
</dbReference>
<reference evidence="6 7" key="1">
    <citation type="submission" date="2022-05" db="EMBL/GenBank/DDBJ databases">
        <authorList>
            <consortium name="Genoscope - CEA"/>
            <person name="William W."/>
        </authorList>
    </citation>
    <scope>NUCLEOTIDE SEQUENCE [LARGE SCALE GENOMIC DNA]</scope>
</reference>
<dbReference type="SMART" id="SM00213">
    <property type="entry name" value="UBQ"/>
    <property type="match status" value="1"/>
</dbReference>
<dbReference type="CDD" id="cd17039">
    <property type="entry name" value="Ubl_ubiquitin_like"/>
    <property type="match status" value="1"/>
</dbReference>
<dbReference type="InterPro" id="IPR051184">
    <property type="entry name" value="Tyrosine-phos_adapter"/>
</dbReference>
<dbReference type="InterPro" id="IPR029071">
    <property type="entry name" value="Ubiquitin-like_domsf"/>
</dbReference>
<evidence type="ECO:0000313" key="6">
    <source>
        <dbReference type="EMBL" id="CAH3193696.1"/>
    </source>
</evidence>
<dbReference type="SUPFAM" id="SSF55550">
    <property type="entry name" value="SH2 domain"/>
    <property type="match status" value="2"/>
</dbReference>
<dbReference type="CDD" id="cd00173">
    <property type="entry name" value="SH2"/>
    <property type="match status" value="1"/>
</dbReference>
<evidence type="ECO:0000256" key="3">
    <source>
        <dbReference type="PROSITE-ProRule" id="PRU00191"/>
    </source>
</evidence>
<evidence type="ECO:0000256" key="1">
    <source>
        <dbReference type="ARBA" id="ARBA00022737"/>
    </source>
</evidence>
<comment type="caution">
    <text evidence="6">The sequence shown here is derived from an EMBL/GenBank/DDBJ whole genome shotgun (WGS) entry which is preliminary data.</text>
</comment>
<dbReference type="SUPFAM" id="SSF47986">
    <property type="entry name" value="DEATH domain"/>
    <property type="match status" value="1"/>
</dbReference>
<gene>
    <name evidence="6" type="ORF">PEVE_00026328</name>
</gene>
<dbReference type="Gene3D" id="3.40.50.300">
    <property type="entry name" value="P-loop containing nucleotide triphosphate hydrolases"/>
    <property type="match status" value="2"/>
</dbReference>
<protein>
    <submittedName>
        <fullName evidence="6">Uncharacterized protein</fullName>
    </submittedName>
</protein>
<dbReference type="PROSITE" id="PS50053">
    <property type="entry name" value="UBIQUITIN_2"/>
    <property type="match status" value="1"/>
</dbReference>
<feature type="domain" description="SH2" evidence="4">
    <location>
        <begin position="171"/>
        <end position="262"/>
    </location>
</feature>
<evidence type="ECO:0000259" key="4">
    <source>
        <dbReference type="PROSITE" id="PS50001"/>
    </source>
</evidence>
<accession>A0ABN8SQX9</accession>
<keyword evidence="2 3" id="KW-0727">SH2 domain</keyword>
<dbReference type="Pfam" id="PF00240">
    <property type="entry name" value="ubiquitin"/>
    <property type="match status" value="1"/>
</dbReference>
<evidence type="ECO:0000313" key="7">
    <source>
        <dbReference type="Proteomes" id="UP001159427"/>
    </source>
</evidence>
<dbReference type="Pfam" id="PF00017">
    <property type="entry name" value="SH2"/>
    <property type="match status" value="2"/>
</dbReference>
<dbReference type="Gene3D" id="1.10.10.10">
    <property type="entry name" value="Winged helix-like DNA-binding domain superfamily/Winged helix DNA-binding domain"/>
    <property type="match status" value="1"/>
</dbReference>
<dbReference type="PRINTS" id="PR00401">
    <property type="entry name" value="SH2DOMAIN"/>
</dbReference>
<dbReference type="CDD" id="cd01670">
    <property type="entry name" value="Death"/>
    <property type="match status" value="1"/>
</dbReference>
<dbReference type="PANTHER" id="PTHR19969:SF5">
    <property type="entry name" value="CRK-LIKE PROTEIN"/>
    <property type="match status" value="1"/>
</dbReference>
<dbReference type="Gene3D" id="3.10.20.90">
    <property type="entry name" value="Phosphatidylinositol 3-kinase Catalytic Subunit, Chain A, domain 1"/>
    <property type="match status" value="1"/>
</dbReference>
<keyword evidence="1" id="KW-0677">Repeat</keyword>
<dbReference type="InterPro" id="IPR036388">
    <property type="entry name" value="WH-like_DNA-bd_sf"/>
</dbReference>
<dbReference type="InterPro" id="IPR000626">
    <property type="entry name" value="Ubiquitin-like_dom"/>
</dbReference>
<feature type="domain" description="Ubiquitin-like" evidence="5">
    <location>
        <begin position="294"/>
        <end position="366"/>
    </location>
</feature>
<dbReference type="PANTHER" id="PTHR19969">
    <property type="entry name" value="SH2-SH3 ADAPTOR PROTEIN-RELATED"/>
    <property type="match status" value="1"/>
</dbReference>
<dbReference type="Proteomes" id="UP001159427">
    <property type="component" value="Unassembled WGS sequence"/>
</dbReference>
<dbReference type="InterPro" id="IPR036860">
    <property type="entry name" value="SH2_dom_sf"/>
</dbReference>
<dbReference type="EMBL" id="CALNXI010003567">
    <property type="protein sequence ID" value="CAH3193696.1"/>
    <property type="molecule type" value="Genomic_DNA"/>
</dbReference>
<dbReference type="InterPro" id="IPR000980">
    <property type="entry name" value="SH2"/>
</dbReference>
<proteinExistence type="predicted"/>
<dbReference type="Gene3D" id="3.30.505.10">
    <property type="entry name" value="SH2 domain"/>
    <property type="match status" value="2"/>
</dbReference>
<dbReference type="InterPro" id="IPR032171">
    <property type="entry name" value="COR-A"/>
</dbReference>
<name>A0ABN8SQX9_9CNID</name>
<feature type="domain" description="SH2" evidence="4">
    <location>
        <begin position="373"/>
        <end position="466"/>
    </location>
</feature>
<dbReference type="InterPro" id="IPR027417">
    <property type="entry name" value="P-loop_NTPase"/>
</dbReference>
<dbReference type="InterPro" id="IPR000488">
    <property type="entry name" value="Death_dom"/>
</dbReference>
<dbReference type="SUPFAM" id="SSF54236">
    <property type="entry name" value="Ubiquitin-like"/>
    <property type="match status" value="3"/>
</dbReference>
<keyword evidence="7" id="KW-1185">Reference proteome</keyword>
<dbReference type="SMART" id="SM00252">
    <property type="entry name" value="SH2"/>
    <property type="match status" value="2"/>
</dbReference>
<evidence type="ECO:0000256" key="2">
    <source>
        <dbReference type="ARBA" id="ARBA00022999"/>
    </source>
</evidence>
<dbReference type="Pfam" id="PF16095">
    <property type="entry name" value="COR-A"/>
    <property type="match status" value="1"/>
</dbReference>